<dbReference type="SUPFAM" id="SSF53335">
    <property type="entry name" value="S-adenosyl-L-methionine-dependent methyltransferases"/>
    <property type="match status" value="1"/>
</dbReference>
<dbReference type="RefSeq" id="XP_027201373.1">
    <property type="nucleotide sequence ID" value="XM_027345572.1"/>
</dbReference>
<evidence type="ECO:0000313" key="9">
    <source>
        <dbReference type="Proteomes" id="UP000515146"/>
    </source>
</evidence>
<dbReference type="GO" id="GO:0005634">
    <property type="term" value="C:nucleus"/>
    <property type="evidence" value="ECO:0007669"/>
    <property type="project" value="TreeGrafter"/>
</dbReference>
<dbReference type="PANTHER" id="PTHR11006">
    <property type="entry name" value="PROTEIN ARGININE N-METHYLTRANSFERASE"/>
    <property type="match status" value="1"/>
</dbReference>
<dbReference type="GO" id="GO:0032259">
    <property type="term" value="P:methylation"/>
    <property type="evidence" value="ECO:0007669"/>
    <property type="project" value="UniProtKB-KW"/>
</dbReference>
<dbReference type="GO" id="GO:0042054">
    <property type="term" value="F:histone methyltransferase activity"/>
    <property type="evidence" value="ECO:0007669"/>
    <property type="project" value="TreeGrafter"/>
</dbReference>
<dbReference type="PROSITE" id="PS51678">
    <property type="entry name" value="SAM_MT_PRMT"/>
    <property type="match status" value="1"/>
</dbReference>
<name>A0A6P6Y7H2_DERPT</name>
<feature type="domain" description="Protein arginine N-methyltransferase" evidence="8">
    <location>
        <begin position="157"/>
        <end position="318"/>
    </location>
</feature>
<proteinExistence type="predicted"/>
<dbReference type="InterPro" id="IPR029063">
    <property type="entry name" value="SAM-dependent_MTases_sf"/>
</dbReference>
<dbReference type="KEGG" id="dpte:113795378"/>
<dbReference type="CDD" id="cd02440">
    <property type="entry name" value="AdoMet_MTases"/>
    <property type="match status" value="1"/>
</dbReference>
<feature type="domain" description="Methyltransferase" evidence="7">
    <location>
        <begin position="55"/>
        <end position="152"/>
    </location>
</feature>
<accession>A0A6P6Y7H2</accession>
<dbReference type="FunFam" id="2.70.160.11:FF:000001">
    <property type="entry name" value="Blast:Protein arginine N-methyltransferase 1"/>
    <property type="match status" value="1"/>
</dbReference>
<keyword evidence="4 6" id="KW-0949">S-adenosyl-L-methionine</keyword>
<dbReference type="OrthoDB" id="7848332at2759"/>
<dbReference type="InParanoid" id="A0A6P6Y7H2"/>
<dbReference type="OMA" id="FPRRAND"/>
<dbReference type="InterPro" id="IPR041698">
    <property type="entry name" value="Methyltransf_25"/>
</dbReference>
<evidence type="ECO:0000256" key="1">
    <source>
        <dbReference type="ARBA" id="ARBA00011925"/>
    </source>
</evidence>
<protein>
    <recommendedName>
        <fullName evidence="1">type I protein arginine methyltransferase</fullName>
        <ecNumber evidence="1">2.1.1.319</ecNumber>
    </recommendedName>
</protein>
<dbReference type="Gene3D" id="2.70.160.11">
    <property type="entry name" value="Hnrnp arginine n-methyltransferase1"/>
    <property type="match status" value="1"/>
</dbReference>
<evidence type="ECO:0000256" key="3">
    <source>
        <dbReference type="ARBA" id="ARBA00022679"/>
    </source>
</evidence>
<comment type="catalytic activity">
    <reaction evidence="5">
        <text>L-arginyl-[protein] + S-adenosyl-L-methionine = N(omega)-methyl-L-arginyl-[protein] + S-adenosyl-L-homocysteine + H(+)</text>
        <dbReference type="Rhea" id="RHEA:48100"/>
        <dbReference type="Rhea" id="RHEA-COMP:10532"/>
        <dbReference type="Rhea" id="RHEA-COMP:11990"/>
        <dbReference type="ChEBI" id="CHEBI:15378"/>
        <dbReference type="ChEBI" id="CHEBI:29965"/>
        <dbReference type="ChEBI" id="CHEBI:57856"/>
        <dbReference type="ChEBI" id="CHEBI:59789"/>
        <dbReference type="ChEBI" id="CHEBI:65280"/>
    </reaction>
    <physiologicalReaction direction="left-to-right" evidence="5">
        <dbReference type="Rhea" id="RHEA:48101"/>
    </physiologicalReaction>
</comment>
<dbReference type="FunFam" id="3.40.50.150:FF:000003">
    <property type="entry name" value="Blast:Protein arginine N-methyltransferase 1"/>
    <property type="match status" value="1"/>
</dbReference>
<feature type="non-terminal residue" evidence="10">
    <location>
        <position position="1"/>
    </location>
</feature>
<evidence type="ECO:0000256" key="5">
    <source>
        <dbReference type="ARBA" id="ARBA00049303"/>
    </source>
</evidence>
<dbReference type="GO" id="GO:0035242">
    <property type="term" value="F:protein-arginine omega-N asymmetric methyltransferase activity"/>
    <property type="evidence" value="ECO:0007669"/>
    <property type="project" value="UniProtKB-EC"/>
</dbReference>
<sequence>CAKKPETLTARFHDYYFNSYSHVSIHEEMLKDKTRTQTYIQAVMENKHLFKDAVVLDVGAGTGILSLLAAKAGARHVYAVEYSNSALLCERIVQHNKLGDRITVVKAKIEDAELPVEKVDILVSEWMGYMLLYENMLESVLFARDKWLKSDGYMFPDKAALYAAGVEDGEYRYNRFSFWDNVYGFDFSPIKQTVLQEVVIDAIDPQSIVSSTFCIGYFDLKTVKNEELDFASRFHLVFTKKQYCHALVVWFNISFPGHLPLVLSTSPSSKVTHWKHAVLYFEDYLPVHVGDQLNCMIAIKRNCINRRNLDIKLKWEFANKSQLQLFYLQ</sequence>
<keyword evidence="3 6" id="KW-0808">Transferase</keyword>
<gene>
    <name evidence="10" type="primary">LOC113795378</name>
</gene>
<evidence type="ECO:0000256" key="6">
    <source>
        <dbReference type="PROSITE-ProRule" id="PRU01015"/>
    </source>
</evidence>
<dbReference type="EC" id="2.1.1.319" evidence="1"/>
<evidence type="ECO:0000259" key="7">
    <source>
        <dbReference type="Pfam" id="PF13649"/>
    </source>
</evidence>
<evidence type="ECO:0000256" key="2">
    <source>
        <dbReference type="ARBA" id="ARBA00022603"/>
    </source>
</evidence>
<keyword evidence="2 6" id="KW-0489">Methyltransferase</keyword>
<keyword evidence="9" id="KW-1185">Reference proteome</keyword>
<evidence type="ECO:0000313" key="10">
    <source>
        <dbReference type="RefSeq" id="XP_027201373.1"/>
    </source>
</evidence>
<organism evidence="9 10">
    <name type="scientific">Dermatophagoides pteronyssinus</name>
    <name type="common">European house dust mite</name>
    <dbReference type="NCBI Taxonomy" id="6956"/>
    <lineage>
        <taxon>Eukaryota</taxon>
        <taxon>Metazoa</taxon>
        <taxon>Ecdysozoa</taxon>
        <taxon>Arthropoda</taxon>
        <taxon>Chelicerata</taxon>
        <taxon>Arachnida</taxon>
        <taxon>Acari</taxon>
        <taxon>Acariformes</taxon>
        <taxon>Sarcoptiformes</taxon>
        <taxon>Astigmata</taxon>
        <taxon>Psoroptidia</taxon>
        <taxon>Analgoidea</taxon>
        <taxon>Pyroglyphidae</taxon>
        <taxon>Dermatophagoidinae</taxon>
        <taxon>Dermatophagoides</taxon>
    </lineage>
</organism>
<evidence type="ECO:0000259" key="8">
    <source>
        <dbReference type="Pfam" id="PF22528"/>
    </source>
</evidence>
<dbReference type="Pfam" id="PF22528">
    <property type="entry name" value="PRMT_C"/>
    <property type="match status" value="1"/>
</dbReference>
<reference evidence="10" key="1">
    <citation type="submission" date="2025-08" db="UniProtKB">
        <authorList>
            <consortium name="RefSeq"/>
        </authorList>
    </citation>
    <scope>IDENTIFICATION</scope>
    <source>
        <strain evidence="10">Airmid</strain>
    </source>
</reference>
<dbReference type="InterPro" id="IPR055135">
    <property type="entry name" value="PRMT_dom"/>
</dbReference>
<dbReference type="PANTHER" id="PTHR11006:SF53">
    <property type="entry name" value="PROTEIN ARGININE N-METHYLTRANSFERASE 3"/>
    <property type="match status" value="1"/>
</dbReference>
<dbReference type="Pfam" id="PF13649">
    <property type="entry name" value="Methyltransf_25"/>
    <property type="match status" value="1"/>
</dbReference>
<dbReference type="InterPro" id="IPR025799">
    <property type="entry name" value="Arg_MeTrfase"/>
</dbReference>
<dbReference type="Gene3D" id="3.40.50.150">
    <property type="entry name" value="Vaccinia Virus protein VP39"/>
    <property type="match status" value="1"/>
</dbReference>
<evidence type="ECO:0000256" key="4">
    <source>
        <dbReference type="ARBA" id="ARBA00022691"/>
    </source>
</evidence>
<dbReference type="AlphaFoldDB" id="A0A6P6Y7H2"/>
<dbReference type="Proteomes" id="UP000515146">
    <property type="component" value="Unplaced"/>
</dbReference>